<organism evidence="2 3">
    <name type="scientific">Trypanosoma brucei gambiense (strain MHOM/CI/86/DAL972)</name>
    <dbReference type="NCBI Taxonomy" id="679716"/>
    <lineage>
        <taxon>Eukaryota</taxon>
        <taxon>Discoba</taxon>
        <taxon>Euglenozoa</taxon>
        <taxon>Kinetoplastea</taxon>
        <taxon>Metakinetoplastina</taxon>
        <taxon>Trypanosomatida</taxon>
        <taxon>Trypanosomatidae</taxon>
        <taxon>Trypanosoma</taxon>
    </lineage>
</organism>
<evidence type="ECO:0000313" key="3">
    <source>
        <dbReference type="Proteomes" id="UP000002316"/>
    </source>
</evidence>
<dbReference type="Proteomes" id="UP000002316">
    <property type="component" value="Chromosome 5"/>
</dbReference>
<keyword evidence="1" id="KW-0812">Transmembrane</keyword>
<dbReference type="EMBL" id="FN554968">
    <property type="protein sequence ID" value="CBH11049.1"/>
    <property type="molecule type" value="Genomic_DNA"/>
</dbReference>
<name>C9ZNS1_TRYB9</name>
<protein>
    <submittedName>
        <fullName evidence="2">Uncharacterized protein</fullName>
    </submittedName>
</protein>
<gene>
    <name evidence="2" type="ORF">TbgDal_V1870</name>
</gene>
<accession>C9ZNS1</accession>
<keyword evidence="1" id="KW-1133">Transmembrane helix</keyword>
<feature type="transmembrane region" description="Helical" evidence="1">
    <location>
        <begin position="34"/>
        <end position="53"/>
    </location>
</feature>
<reference evidence="3" key="1">
    <citation type="journal article" date="2010" name="PLoS Negl. Trop. Dis.">
        <title>The genome sequence of Trypanosoma brucei gambiense, causative agent of chronic human african trypanosomiasis.</title>
        <authorList>
            <person name="Jackson A.P."/>
            <person name="Sanders M."/>
            <person name="Berry A."/>
            <person name="McQuillan J."/>
            <person name="Aslett M.A."/>
            <person name="Quail M.A."/>
            <person name="Chukualim B."/>
            <person name="Capewell P."/>
            <person name="MacLeod A."/>
            <person name="Melville S.E."/>
            <person name="Gibson W."/>
            <person name="Barry J.D."/>
            <person name="Berriman M."/>
            <person name="Hertz-Fowler C."/>
        </authorList>
    </citation>
    <scope>NUCLEOTIDE SEQUENCE [LARGE SCALE GENOMIC DNA]</scope>
    <source>
        <strain evidence="3">MHOM/CI/86/DAL972</strain>
    </source>
</reference>
<dbReference type="GeneID" id="23861167"/>
<dbReference type="AlphaFoldDB" id="C9ZNS1"/>
<proteinExistence type="predicted"/>
<feature type="transmembrane region" description="Helical" evidence="1">
    <location>
        <begin position="74"/>
        <end position="93"/>
    </location>
</feature>
<dbReference type="KEGG" id="tbg:TbgDal_V1870"/>
<sequence length="113" mass="13207">MSVVLADKVVKVKEERKAGRKTEVNTQSQMSTYIYIYIYIYASMCMRVQKYILKKKDVFSFRSCRLNLHPLVANYFLFPFRLLFLSASATQLLPTPIPNDDSTHMRDVGEMKQ</sequence>
<keyword evidence="1" id="KW-0472">Membrane</keyword>
<dbReference type="RefSeq" id="XP_011773336.1">
    <property type="nucleotide sequence ID" value="XM_011775034.1"/>
</dbReference>
<evidence type="ECO:0000256" key="1">
    <source>
        <dbReference type="SAM" id="Phobius"/>
    </source>
</evidence>
<evidence type="ECO:0000313" key="2">
    <source>
        <dbReference type="EMBL" id="CBH11049.1"/>
    </source>
</evidence>